<dbReference type="AlphaFoldDB" id="A0A5J4R0C9"/>
<organism evidence="1">
    <name type="scientific">termite gut metagenome</name>
    <dbReference type="NCBI Taxonomy" id="433724"/>
    <lineage>
        <taxon>unclassified sequences</taxon>
        <taxon>metagenomes</taxon>
        <taxon>organismal metagenomes</taxon>
    </lineage>
</organism>
<evidence type="ECO:0000313" key="1">
    <source>
        <dbReference type="EMBL" id="KAA6326660.1"/>
    </source>
</evidence>
<protein>
    <submittedName>
        <fullName evidence="1">Uncharacterized protein</fullName>
    </submittedName>
</protein>
<feature type="non-terminal residue" evidence="1">
    <location>
        <position position="1"/>
    </location>
</feature>
<proteinExistence type="predicted"/>
<gene>
    <name evidence="1" type="ORF">EZS27_024258</name>
</gene>
<name>A0A5J4R0C9_9ZZZZ</name>
<sequence>TEYRGTWLDGIHKKSLAEPYMSLMIEEYSLDKIKEELHINKNTSYLYFPHTSKIRW</sequence>
<reference evidence="1" key="1">
    <citation type="submission" date="2019-03" db="EMBL/GenBank/DDBJ databases">
        <title>Single cell metagenomics reveals metabolic interactions within the superorganism composed of flagellate Streblomastix strix and complex community of Bacteroidetes bacteria on its surface.</title>
        <authorList>
            <person name="Treitli S.C."/>
            <person name="Kolisko M."/>
            <person name="Husnik F."/>
            <person name="Keeling P."/>
            <person name="Hampl V."/>
        </authorList>
    </citation>
    <scope>NUCLEOTIDE SEQUENCE</scope>
    <source>
        <strain evidence="1">STM</strain>
    </source>
</reference>
<dbReference type="EMBL" id="SNRY01002126">
    <property type="protein sequence ID" value="KAA6326660.1"/>
    <property type="molecule type" value="Genomic_DNA"/>
</dbReference>
<accession>A0A5J4R0C9</accession>
<comment type="caution">
    <text evidence="1">The sequence shown here is derived from an EMBL/GenBank/DDBJ whole genome shotgun (WGS) entry which is preliminary data.</text>
</comment>